<keyword evidence="2" id="KW-0812">Transmembrane</keyword>
<evidence type="ECO:0000256" key="2">
    <source>
        <dbReference type="SAM" id="Phobius"/>
    </source>
</evidence>
<protein>
    <submittedName>
        <fullName evidence="3">Uncharacterized protein</fullName>
    </submittedName>
</protein>
<dbReference type="EMBL" id="JAPAAF010000028">
    <property type="protein sequence ID" value="MCW0484073.1"/>
    <property type="molecule type" value="Genomic_DNA"/>
</dbReference>
<keyword evidence="2" id="KW-0472">Membrane</keyword>
<comment type="caution">
    <text evidence="3">The sequence shown here is derived from an EMBL/GenBank/DDBJ whole genome shotgun (WGS) entry which is preliminary data.</text>
</comment>
<evidence type="ECO:0000313" key="3">
    <source>
        <dbReference type="EMBL" id="MCW0484073.1"/>
    </source>
</evidence>
<feature type="coiled-coil region" evidence="1">
    <location>
        <begin position="59"/>
        <end position="86"/>
    </location>
</feature>
<keyword evidence="2" id="KW-1133">Transmembrane helix</keyword>
<sequence>MSDQESQFLKQLRNTIWQALASLLVIVSVAAVPFYFDTQSTISQQEKEIETLKSDKADKEIYELSVRQIKEQLSDINRKLEKIQDRQ</sequence>
<gene>
    <name evidence="3" type="ORF">N2K84_15125</name>
</gene>
<feature type="transmembrane region" description="Helical" evidence="2">
    <location>
        <begin position="16"/>
        <end position="36"/>
    </location>
</feature>
<dbReference type="AlphaFoldDB" id="A0AA41YCM2"/>
<evidence type="ECO:0000313" key="4">
    <source>
        <dbReference type="Proteomes" id="UP001163821"/>
    </source>
</evidence>
<dbReference type="Proteomes" id="UP001163821">
    <property type="component" value="Unassembled WGS sequence"/>
</dbReference>
<organism evidence="3 4">
    <name type="scientific">Gaoshiqia sediminis</name>
    <dbReference type="NCBI Taxonomy" id="2986998"/>
    <lineage>
        <taxon>Bacteria</taxon>
        <taxon>Pseudomonadati</taxon>
        <taxon>Bacteroidota</taxon>
        <taxon>Bacteroidia</taxon>
        <taxon>Marinilabiliales</taxon>
        <taxon>Prolixibacteraceae</taxon>
        <taxon>Gaoshiqia</taxon>
    </lineage>
</organism>
<proteinExistence type="predicted"/>
<evidence type="ECO:0000256" key="1">
    <source>
        <dbReference type="SAM" id="Coils"/>
    </source>
</evidence>
<dbReference type="RefSeq" id="WP_282592665.1">
    <property type="nucleotide sequence ID" value="NZ_JAPAAF010000028.1"/>
</dbReference>
<accession>A0AA41YCM2</accession>
<reference evidence="3" key="1">
    <citation type="submission" date="2022-10" db="EMBL/GenBank/DDBJ databases">
        <title>Gaoshiqiia sediminis gen. nov., sp. nov., isolated from coastal sediment.</title>
        <authorList>
            <person name="Yu W.X."/>
            <person name="Mu D.S."/>
            <person name="Du J.Z."/>
            <person name="Liang Y.Q."/>
        </authorList>
    </citation>
    <scope>NUCLEOTIDE SEQUENCE</scope>
    <source>
        <strain evidence="3">A06</strain>
    </source>
</reference>
<keyword evidence="4" id="KW-1185">Reference proteome</keyword>
<name>A0AA41YCM2_9BACT</name>
<keyword evidence="1" id="KW-0175">Coiled coil</keyword>